<dbReference type="InterPro" id="IPR033756">
    <property type="entry name" value="YlxH/NBP35"/>
</dbReference>
<dbReference type="SUPFAM" id="SSF117916">
    <property type="entry name" value="Fe-S cluster assembly (FSCA) domain-like"/>
    <property type="match status" value="1"/>
</dbReference>
<dbReference type="Gene3D" id="3.30.300.130">
    <property type="entry name" value="Fe-S cluster assembly (FSCA)"/>
    <property type="match status" value="1"/>
</dbReference>
<keyword evidence="3 6" id="KW-0067">ATP-binding</keyword>
<organism evidence="8 9">
    <name type="scientific">Brevibacillus formosus</name>
    <dbReference type="NCBI Taxonomy" id="54913"/>
    <lineage>
        <taxon>Bacteria</taxon>
        <taxon>Bacillati</taxon>
        <taxon>Bacillota</taxon>
        <taxon>Bacilli</taxon>
        <taxon>Bacillales</taxon>
        <taxon>Paenibacillaceae</taxon>
        <taxon>Brevibacillus</taxon>
    </lineage>
</organism>
<dbReference type="PANTHER" id="PTHR42961">
    <property type="entry name" value="IRON-SULFUR PROTEIN NUBPL"/>
    <property type="match status" value="1"/>
</dbReference>
<keyword evidence="4 6" id="KW-0408">Iron</keyword>
<dbReference type="FunFam" id="3.40.50.300:FF:001099">
    <property type="entry name" value="Iron-sulfur cluster carrier protein"/>
    <property type="match status" value="1"/>
</dbReference>
<dbReference type="GO" id="GO:0051539">
    <property type="term" value="F:4 iron, 4 sulfur cluster binding"/>
    <property type="evidence" value="ECO:0007669"/>
    <property type="project" value="TreeGrafter"/>
</dbReference>
<dbReference type="EMBL" id="CP018145">
    <property type="protein sequence ID" value="ASJ56809.1"/>
    <property type="molecule type" value="Genomic_DNA"/>
</dbReference>
<accession>A0A220MQ12</accession>
<comment type="similarity">
    <text evidence="6">Belongs to the Mrp/NBP35 ATP-binding proteins family.</text>
</comment>
<dbReference type="SUPFAM" id="SSF52540">
    <property type="entry name" value="P-loop containing nucleoside triphosphate hydrolases"/>
    <property type="match status" value="1"/>
</dbReference>
<dbReference type="GO" id="GO:0005524">
    <property type="term" value="F:ATP binding"/>
    <property type="evidence" value="ECO:0007669"/>
    <property type="project" value="UniProtKB-UniRule"/>
</dbReference>
<protein>
    <recommendedName>
        <fullName evidence="6">Iron-sulfur cluster carrier protein</fullName>
    </recommendedName>
</protein>
<evidence type="ECO:0000256" key="6">
    <source>
        <dbReference type="HAMAP-Rule" id="MF_02040"/>
    </source>
</evidence>
<proteinExistence type="inferred from homology"/>
<name>A0A220MQ12_9BACL</name>
<feature type="binding site" evidence="6">
    <location>
        <begin position="128"/>
        <end position="135"/>
    </location>
    <ligand>
        <name>ATP</name>
        <dbReference type="ChEBI" id="CHEBI:30616"/>
    </ligand>
</feature>
<dbReference type="Proteomes" id="UP000197781">
    <property type="component" value="Chromosome"/>
</dbReference>
<evidence type="ECO:0000256" key="5">
    <source>
        <dbReference type="ARBA" id="ARBA00023014"/>
    </source>
</evidence>
<dbReference type="InterPro" id="IPR027417">
    <property type="entry name" value="P-loop_NTPase"/>
</dbReference>
<dbReference type="InterPro" id="IPR044304">
    <property type="entry name" value="NUBPL-like"/>
</dbReference>
<dbReference type="AlphaFoldDB" id="A0A220MQ12"/>
<dbReference type="InterPro" id="IPR034904">
    <property type="entry name" value="FSCA_dom_sf"/>
</dbReference>
<dbReference type="Gene3D" id="3.40.50.300">
    <property type="entry name" value="P-loop containing nucleotide triphosphate hydrolases"/>
    <property type="match status" value="1"/>
</dbReference>
<keyword evidence="2 6" id="KW-0547">Nucleotide-binding</keyword>
<keyword evidence="6" id="KW-0378">Hydrolase</keyword>
<evidence type="ECO:0000313" key="9">
    <source>
        <dbReference type="Proteomes" id="UP000197781"/>
    </source>
</evidence>
<dbReference type="RefSeq" id="WP_088910295.1">
    <property type="nucleotide sequence ID" value="NZ_CP018145.1"/>
</dbReference>
<evidence type="ECO:0000256" key="1">
    <source>
        <dbReference type="ARBA" id="ARBA00022723"/>
    </source>
</evidence>
<dbReference type="InterPro" id="IPR002744">
    <property type="entry name" value="MIP18-like"/>
</dbReference>
<dbReference type="InterPro" id="IPR019591">
    <property type="entry name" value="Mrp/NBP35_ATP-bd"/>
</dbReference>
<dbReference type="Pfam" id="PF10609">
    <property type="entry name" value="ParA"/>
    <property type="match status" value="1"/>
</dbReference>
<sequence>MLTREQVLEALRDVKDPEINRSLVELNMIRDIHIEGKTVSLTVVLTISGCPLKAKIEDDVIAAVKALGAEEVRLQFGSMTDEERAALSAQLRKNQGGQTHNMTPGQAPLLNPILAKDSNTTFIAVTSGKGGVGKSTVTVNLAVALARLGKKVGIIDADIYGFSVPDMMNIEQRPTVIGETILPVEKQNVKVMSMGFFVEDNSPIIWRGPMLGKMLRNFFTEVHWGEELDYLLLDLPPGTGDMALDVHTMIPQSMEIVVTTPHATAAFVAARAGAMAKRTGHEILGIVENMAWYEAKDGSKEYVFGRGGGAKLAETLACELLAQIPLGQPDNHPSEPDYSPSIYGEKTEIGQLYIDMAKRVVEKCGEAVKR</sequence>
<keyword evidence="5 6" id="KW-0411">Iron-sulfur</keyword>
<dbReference type="GO" id="GO:0016226">
    <property type="term" value="P:iron-sulfur cluster assembly"/>
    <property type="evidence" value="ECO:0007669"/>
    <property type="project" value="InterPro"/>
</dbReference>
<dbReference type="CDD" id="cd02037">
    <property type="entry name" value="Mrp_NBP35"/>
    <property type="match status" value="1"/>
</dbReference>
<evidence type="ECO:0000256" key="4">
    <source>
        <dbReference type="ARBA" id="ARBA00023004"/>
    </source>
</evidence>
<reference evidence="8 9" key="1">
    <citation type="submission" date="2016-11" db="EMBL/GenBank/DDBJ databases">
        <authorList>
            <person name="Jaros S."/>
            <person name="Januszkiewicz K."/>
            <person name="Wedrychowicz H."/>
        </authorList>
    </citation>
    <scope>NUCLEOTIDE SEQUENCE [LARGE SCALE GENOMIC DNA]</scope>
    <source>
        <strain evidence="8 9">NF2</strain>
    </source>
</reference>
<evidence type="ECO:0000313" key="8">
    <source>
        <dbReference type="EMBL" id="ASJ56809.1"/>
    </source>
</evidence>
<feature type="domain" description="MIP18 family-like" evidence="7">
    <location>
        <begin position="4"/>
        <end position="71"/>
    </location>
</feature>
<dbReference type="HAMAP" id="MF_02040">
    <property type="entry name" value="Mrp_NBP35"/>
    <property type="match status" value="1"/>
</dbReference>
<dbReference type="GO" id="GO:0140663">
    <property type="term" value="F:ATP-dependent FeS chaperone activity"/>
    <property type="evidence" value="ECO:0007669"/>
    <property type="project" value="InterPro"/>
</dbReference>
<dbReference type="KEGG" id="bfm:BP422_26700"/>
<comment type="function">
    <text evidence="6">Binds and transfers iron-sulfur (Fe-S) clusters to target apoproteins. Can hydrolyze ATP.</text>
</comment>
<dbReference type="GeneID" id="61035877"/>
<comment type="subunit">
    <text evidence="6">Homodimer.</text>
</comment>
<keyword evidence="1 6" id="KW-0479">Metal-binding</keyword>
<evidence type="ECO:0000256" key="2">
    <source>
        <dbReference type="ARBA" id="ARBA00022741"/>
    </source>
</evidence>
<evidence type="ECO:0000259" key="7">
    <source>
        <dbReference type="Pfam" id="PF01883"/>
    </source>
</evidence>
<dbReference type="PANTHER" id="PTHR42961:SF2">
    <property type="entry name" value="IRON-SULFUR PROTEIN NUBPL"/>
    <property type="match status" value="1"/>
</dbReference>
<gene>
    <name evidence="8" type="ORF">BP422_26700</name>
</gene>
<dbReference type="GO" id="GO:0046872">
    <property type="term" value="F:metal ion binding"/>
    <property type="evidence" value="ECO:0007669"/>
    <property type="project" value="UniProtKB-KW"/>
</dbReference>
<dbReference type="Pfam" id="PF01883">
    <property type="entry name" value="FeS_assembly_P"/>
    <property type="match status" value="1"/>
</dbReference>
<evidence type="ECO:0000256" key="3">
    <source>
        <dbReference type="ARBA" id="ARBA00022840"/>
    </source>
</evidence>
<dbReference type="GO" id="GO:0016887">
    <property type="term" value="F:ATP hydrolysis activity"/>
    <property type="evidence" value="ECO:0007669"/>
    <property type="project" value="UniProtKB-UniRule"/>
</dbReference>